<dbReference type="InterPro" id="IPR044890">
    <property type="entry name" value="TMEM14_sf"/>
</dbReference>
<feature type="transmembrane region" description="Helical" evidence="6">
    <location>
        <begin position="33"/>
        <end position="51"/>
    </location>
</feature>
<feature type="transmembrane region" description="Helical" evidence="6">
    <location>
        <begin position="57"/>
        <end position="77"/>
    </location>
</feature>
<accession>A0A7C8YDP7</accession>
<feature type="transmembrane region" description="Helical" evidence="6">
    <location>
        <begin position="6"/>
        <end position="26"/>
    </location>
</feature>
<comment type="subcellular location">
    <subcellularLocation>
        <location evidence="1">Membrane</location>
    </subcellularLocation>
</comment>
<dbReference type="GO" id="GO:0015245">
    <property type="term" value="F:fatty acid transmembrane transporter activity"/>
    <property type="evidence" value="ECO:0007669"/>
    <property type="project" value="TreeGrafter"/>
</dbReference>
<evidence type="ECO:0000256" key="5">
    <source>
        <dbReference type="ARBA" id="ARBA00023136"/>
    </source>
</evidence>
<evidence type="ECO:0000256" key="2">
    <source>
        <dbReference type="ARBA" id="ARBA00007590"/>
    </source>
</evidence>
<feature type="transmembrane region" description="Helical" evidence="6">
    <location>
        <begin position="84"/>
        <end position="105"/>
    </location>
</feature>
<keyword evidence="5 6" id="KW-0472">Membrane</keyword>
<dbReference type="InterPro" id="IPR005349">
    <property type="entry name" value="TMEM14"/>
</dbReference>
<dbReference type="PANTHER" id="PTHR12668">
    <property type="entry name" value="TRANSMEMBRANE PROTEIN 14, 15"/>
    <property type="match status" value="1"/>
</dbReference>
<name>A0A7C8YDP7_OPUST</name>
<dbReference type="GO" id="GO:0009706">
    <property type="term" value="C:chloroplast inner membrane"/>
    <property type="evidence" value="ECO:0007669"/>
    <property type="project" value="TreeGrafter"/>
</dbReference>
<proteinExistence type="inferred from homology"/>
<organism evidence="7">
    <name type="scientific">Opuntia streptacantha</name>
    <name type="common">Prickly pear cactus</name>
    <name type="synonym">Opuntia cardona</name>
    <dbReference type="NCBI Taxonomy" id="393608"/>
    <lineage>
        <taxon>Eukaryota</taxon>
        <taxon>Viridiplantae</taxon>
        <taxon>Streptophyta</taxon>
        <taxon>Embryophyta</taxon>
        <taxon>Tracheophyta</taxon>
        <taxon>Spermatophyta</taxon>
        <taxon>Magnoliopsida</taxon>
        <taxon>eudicotyledons</taxon>
        <taxon>Gunneridae</taxon>
        <taxon>Pentapetalae</taxon>
        <taxon>Caryophyllales</taxon>
        <taxon>Cactineae</taxon>
        <taxon>Cactaceae</taxon>
        <taxon>Opuntioideae</taxon>
        <taxon>Opuntia</taxon>
    </lineage>
</organism>
<evidence type="ECO:0000256" key="6">
    <source>
        <dbReference type="SAM" id="Phobius"/>
    </source>
</evidence>
<dbReference type="PANTHER" id="PTHR12668:SF37">
    <property type="entry name" value="PROTEIN FATTY ACID EXPORT 2, CHLOROPLASTIC"/>
    <property type="match status" value="1"/>
</dbReference>
<dbReference type="Pfam" id="PF03647">
    <property type="entry name" value="Tmemb_14"/>
    <property type="match status" value="1"/>
</dbReference>
<evidence type="ECO:0000313" key="7">
    <source>
        <dbReference type="EMBL" id="MBA4615914.1"/>
    </source>
</evidence>
<sequence length="109" mass="11249">MDISTAQKLTLGYAALVGVGGVVGYLKRGSLMSLGAGGLSSALLFYVYTELPNRPNFASSLGLGVSATLLGTMGYRFQKTKKMFPAGAVALLSLGMGAGYLHGILQSQK</sequence>
<reference evidence="7" key="2">
    <citation type="submission" date="2020-07" db="EMBL/GenBank/DDBJ databases">
        <authorList>
            <person name="Vera ALvarez R."/>
            <person name="Arias-Moreno D.M."/>
            <person name="Jimenez-Jacinto V."/>
            <person name="Jimenez-Bremont J.F."/>
            <person name="Swaminathan K."/>
            <person name="Moose S.P."/>
            <person name="Guerrero-Gonzalez M.L."/>
            <person name="Marino-Ramirez L."/>
            <person name="Landsman D."/>
            <person name="Rodriguez-Kessler M."/>
            <person name="Delgado-Sanchez P."/>
        </authorList>
    </citation>
    <scope>NUCLEOTIDE SEQUENCE</scope>
    <source>
        <tissue evidence="7">Cladode</tissue>
    </source>
</reference>
<comment type="similarity">
    <text evidence="2">Belongs to the TMEM14 family.</text>
</comment>
<evidence type="ECO:0000256" key="3">
    <source>
        <dbReference type="ARBA" id="ARBA00022692"/>
    </source>
</evidence>
<dbReference type="EMBL" id="GISG01009312">
    <property type="protein sequence ID" value="MBA4615914.1"/>
    <property type="molecule type" value="Transcribed_RNA"/>
</dbReference>
<dbReference type="Gene3D" id="1.10.10.1740">
    <property type="entry name" value="Transmembrane protein 14-like"/>
    <property type="match status" value="1"/>
</dbReference>
<keyword evidence="3 6" id="KW-0812">Transmembrane</keyword>
<protein>
    <submittedName>
        <fullName evidence="7">Uncharacterized protein</fullName>
    </submittedName>
</protein>
<evidence type="ECO:0000256" key="1">
    <source>
        <dbReference type="ARBA" id="ARBA00004370"/>
    </source>
</evidence>
<reference evidence="7" key="1">
    <citation type="journal article" date="2013" name="J. Plant Res.">
        <title>Effect of fungi and light on seed germination of three Opuntia species from semiarid lands of central Mexico.</title>
        <authorList>
            <person name="Delgado-Sanchez P."/>
            <person name="Jimenez-Bremont J.F."/>
            <person name="Guerrero-Gonzalez Mde L."/>
            <person name="Flores J."/>
        </authorList>
    </citation>
    <scope>NUCLEOTIDE SEQUENCE</scope>
    <source>
        <tissue evidence="7">Cladode</tissue>
    </source>
</reference>
<dbReference type="AlphaFoldDB" id="A0A7C8YDP7"/>
<evidence type="ECO:0000256" key="4">
    <source>
        <dbReference type="ARBA" id="ARBA00022989"/>
    </source>
</evidence>
<keyword evidence="4 6" id="KW-1133">Transmembrane helix</keyword>